<name>A0A8J7JS14_9CYAN</name>
<dbReference type="SMART" id="SM00240">
    <property type="entry name" value="FHA"/>
    <property type="match status" value="1"/>
</dbReference>
<evidence type="ECO:0000259" key="1">
    <source>
        <dbReference type="PROSITE" id="PS50006"/>
    </source>
</evidence>
<reference evidence="2" key="1">
    <citation type="submission" date="2020-10" db="EMBL/GenBank/DDBJ databases">
        <authorList>
            <person name="Castelo-Branco R."/>
            <person name="Eusebio N."/>
            <person name="Adriana R."/>
            <person name="Vieira A."/>
            <person name="Brugerolle De Fraissinette N."/>
            <person name="Rezende De Castro R."/>
            <person name="Schneider M.P."/>
            <person name="Vasconcelos V."/>
            <person name="Leao P.N."/>
        </authorList>
    </citation>
    <scope>NUCLEOTIDE SEQUENCE</scope>
    <source>
        <strain evidence="2">LEGE 06105</strain>
    </source>
</reference>
<proteinExistence type="predicted"/>
<dbReference type="AlphaFoldDB" id="A0A8J7JS14"/>
<protein>
    <submittedName>
        <fullName evidence="2">FHA domain-containing protein</fullName>
    </submittedName>
</protein>
<dbReference type="SUPFAM" id="SSF49879">
    <property type="entry name" value="SMAD/FHA domain"/>
    <property type="match status" value="1"/>
</dbReference>
<feature type="domain" description="FHA" evidence="1">
    <location>
        <begin position="24"/>
        <end position="83"/>
    </location>
</feature>
<evidence type="ECO:0000313" key="3">
    <source>
        <dbReference type="Proteomes" id="UP000620559"/>
    </source>
</evidence>
<organism evidence="2 3">
    <name type="scientific">Plectonema cf. radiosum LEGE 06105</name>
    <dbReference type="NCBI Taxonomy" id="945769"/>
    <lineage>
        <taxon>Bacteria</taxon>
        <taxon>Bacillati</taxon>
        <taxon>Cyanobacteriota</taxon>
        <taxon>Cyanophyceae</taxon>
        <taxon>Oscillatoriophycideae</taxon>
        <taxon>Oscillatoriales</taxon>
        <taxon>Microcoleaceae</taxon>
        <taxon>Plectonema</taxon>
    </lineage>
</organism>
<comment type="caution">
    <text evidence="2">The sequence shown here is derived from an EMBL/GenBank/DDBJ whole genome shotgun (WGS) entry which is preliminary data.</text>
</comment>
<dbReference type="PROSITE" id="PS50006">
    <property type="entry name" value="FHA_DOMAIN"/>
    <property type="match status" value="1"/>
</dbReference>
<sequence length="86" mass="9734">MEITLTWEDPGNQELQNHSFTIPLGIGRELARIPDTYEDQSLSKVVFKSREISSFHALIYFVNGQLTIKDISTNGTKVNGNLLRLL</sequence>
<dbReference type="RefSeq" id="WP_193917444.1">
    <property type="nucleotide sequence ID" value="NZ_JADEWL010000009.1"/>
</dbReference>
<dbReference type="InterPro" id="IPR000253">
    <property type="entry name" value="FHA_dom"/>
</dbReference>
<dbReference type="CDD" id="cd00060">
    <property type="entry name" value="FHA"/>
    <property type="match status" value="1"/>
</dbReference>
<dbReference type="Proteomes" id="UP000620559">
    <property type="component" value="Unassembled WGS sequence"/>
</dbReference>
<dbReference type="EMBL" id="JADEWL010000009">
    <property type="protein sequence ID" value="MBE9211964.1"/>
    <property type="molecule type" value="Genomic_DNA"/>
</dbReference>
<evidence type="ECO:0000313" key="2">
    <source>
        <dbReference type="EMBL" id="MBE9211964.1"/>
    </source>
</evidence>
<dbReference type="Pfam" id="PF00498">
    <property type="entry name" value="FHA"/>
    <property type="match status" value="1"/>
</dbReference>
<accession>A0A8J7JS14</accession>
<gene>
    <name evidence="2" type="ORF">IQ247_04390</name>
</gene>
<dbReference type="Gene3D" id="2.60.200.20">
    <property type="match status" value="1"/>
</dbReference>
<dbReference type="InterPro" id="IPR008984">
    <property type="entry name" value="SMAD_FHA_dom_sf"/>
</dbReference>
<keyword evidence="3" id="KW-1185">Reference proteome</keyword>